<keyword evidence="7" id="KW-0472">Membrane</keyword>
<dbReference type="Pfam" id="PF03254">
    <property type="entry name" value="XG_FTase"/>
    <property type="match status" value="1"/>
</dbReference>
<dbReference type="eggNOG" id="ENOG502QTTA">
    <property type="taxonomic scope" value="Eukaryota"/>
</dbReference>
<dbReference type="Gene3D" id="3.40.50.11340">
    <property type="match status" value="1"/>
</dbReference>
<dbReference type="GO" id="GO:0042546">
    <property type="term" value="P:cell wall biogenesis"/>
    <property type="evidence" value="ECO:0007669"/>
    <property type="project" value="InterPro"/>
</dbReference>
<evidence type="ECO:0000313" key="8">
    <source>
        <dbReference type="EMBL" id="EEF35162.1"/>
    </source>
</evidence>
<dbReference type="GO" id="GO:0032580">
    <property type="term" value="C:Golgi cisterna membrane"/>
    <property type="evidence" value="ECO:0007669"/>
    <property type="project" value="UniProtKB-SubCell"/>
</dbReference>
<dbReference type="OrthoDB" id="428346at2759"/>
<keyword evidence="4 7" id="KW-0333">Golgi apparatus</keyword>
<organism evidence="8 9">
    <name type="scientific">Ricinus communis</name>
    <name type="common">Castor bean</name>
    <dbReference type="NCBI Taxonomy" id="3988"/>
    <lineage>
        <taxon>Eukaryota</taxon>
        <taxon>Viridiplantae</taxon>
        <taxon>Streptophyta</taxon>
        <taxon>Embryophyta</taxon>
        <taxon>Tracheophyta</taxon>
        <taxon>Spermatophyta</taxon>
        <taxon>Magnoliopsida</taxon>
        <taxon>eudicotyledons</taxon>
        <taxon>Gunneridae</taxon>
        <taxon>Pentapetalae</taxon>
        <taxon>rosids</taxon>
        <taxon>fabids</taxon>
        <taxon>Malpighiales</taxon>
        <taxon>Euphorbiaceae</taxon>
        <taxon>Acalyphoideae</taxon>
        <taxon>Acalypheae</taxon>
        <taxon>Ricinus</taxon>
    </lineage>
</organism>
<keyword evidence="9" id="KW-1185">Reference proteome</keyword>
<feature type="transmembrane region" description="Helical" evidence="7">
    <location>
        <begin position="17"/>
        <end position="37"/>
    </location>
</feature>
<evidence type="ECO:0000256" key="1">
    <source>
        <dbReference type="ARBA" id="ARBA00010481"/>
    </source>
</evidence>
<dbReference type="Proteomes" id="UP000008311">
    <property type="component" value="Unassembled WGS sequence"/>
</dbReference>
<proteinExistence type="inferred from homology"/>
<keyword evidence="7" id="KW-0812">Transmembrane</keyword>
<comment type="similarity">
    <text evidence="1 7">Belongs to the glycosyltransferase 37 family.</text>
</comment>
<dbReference type="EMBL" id="EQ974036">
    <property type="protein sequence ID" value="EEF35162.1"/>
    <property type="molecule type" value="Genomic_DNA"/>
</dbReference>
<evidence type="ECO:0000256" key="6">
    <source>
        <dbReference type="ARBA" id="ARBA00023316"/>
    </source>
</evidence>
<sequence length="540" mass="61431">MEDMPVKKLLGWSTMRTISLATCLVAFPLMIMLSVNYQDDMFDLIGKVKVLGGKAFNVTQFGIDSKPESSQPASHSDVLLGGLLASGFDQESCLSRYQSVLYRRPSPKKPSPYLISKLRNYEKLHKKCEPHSESYNSTLKLLGSPNISGPTECSYMVWTAQEGLGNRILTMASAFLYALLANKVLLVEFYPDMVDLFCEPFPNTSWLLPQDFPSEFRWSKNRPTFGNLLRSKTINASTELPPSQLFIFLAARLDFFDLLFYCEDNHALLQKVPWLFLKSDEYFLPSFFLIPSFQEELDRMFPDKESVFHHLGRYLFHPSNKAWGLITRFYESYLAKAEERIAIQVRVFKPKASPFDRLMDQILACTFRENLLPEVDKQTLVASPLKNRTSKAILIASLYSKFYENITNMYWTFPTKRGEIIGVHQPSHEEHQYFGDNMHNMKAWVEMNLLGMSDVLVTSSGSTFGYVAQGLAGLTPWILSRPESWKASDPACHLGLSMEPCLHIPPSYDCKAKANADMGNAVPYVRHCEDLPSGLKLVNK</sequence>
<dbReference type="FunFam" id="3.40.50.11340:FF:000005">
    <property type="entry name" value="Galactoside 2-alpha-L-fucosyltransferase"/>
    <property type="match status" value="1"/>
</dbReference>
<comment type="function">
    <text evidence="7">May be involved in cell wall biosynthesis.</text>
</comment>
<dbReference type="GO" id="GO:0071555">
    <property type="term" value="P:cell wall organization"/>
    <property type="evidence" value="ECO:0007669"/>
    <property type="project" value="UniProtKB-UniRule"/>
</dbReference>
<dbReference type="PANTHER" id="PTHR31889:SF2">
    <property type="entry name" value="FUCOSYLTRANSFERASE 3"/>
    <property type="match status" value="1"/>
</dbReference>
<evidence type="ECO:0000256" key="7">
    <source>
        <dbReference type="RuleBase" id="RU367004"/>
    </source>
</evidence>
<keyword evidence="3 7" id="KW-0808">Transferase</keyword>
<dbReference type="GO" id="GO:0009969">
    <property type="term" value="P:xyloglucan biosynthetic process"/>
    <property type="evidence" value="ECO:0000318"/>
    <property type="project" value="GO_Central"/>
</dbReference>
<keyword evidence="7" id="KW-1133">Transmembrane helix</keyword>
<dbReference type="STRING" id="3988.B9SML7"/>
<accession>B9SML7</accession>
<dbReference type="InParanoid" id="B9SML7"/>
<dbReference type="EC" id="2.4.1.-" evidence="7"/>
<keyword evidence="6 7" id="KW-0961">Cell wall biogenesis/degradation</keyword>
<reference evidence="9" key="1">
    <citation type="journal article" date="2010" name="Nat. Biotechnol.">
        <title>Draft genome sequence of the oilseed species Ricinus communis.</title>
        <authorList>
            <person name="Chan A.P."/>
            <person name="Crabtree J."/>
            <person name="Zhao Q."/>
            <person name="Lorenzi H."/>
            <person name="Orvis J."/>
            <person name="Puiu D."/>
            <person name="Melake-Berhan A."/>
            <person name="Jones K.M."/>
            <person name="Redman J."/>
            <person name="Chen G."/>
            <person name="Cahoon E.B."/>
            <person name="Gedil M."/>
            <person name="Stanke M."/>
            <person name="Haas B.J."/>
            <person name="Wortman J.R."/>
            <person name="Fraser-Liggett C.M."/>
            <person name="Ravel J."/>
            <person name="Rabinowicz P.D."/>
        </authorList>
    </citation>
    <scope>NUCLEOTIDE SEQUENCE [LARGE SCALE GENOMIC DNA]</scope>
    <source>
        <strain evidence="9">cv. Hale</strain>
    </source>
</reference>
<dbReference type="AlphaFoldDB" id="B9SML7"/>
<evidence type="ECO:0000313" key="9">
    <source>
        <dbReference type="Proteomes" id="UP000008311"/>
    </source>
</evidence>
<dbReference type="InterPro" id="IPR004938">
    <property type="entry name" value="XG_FTase"/>
</dbReference>
<dbReference type="KEGG" id="rcu:8270259"/>
<gene>
    <name evidence="8" type="ORF">RCOM_0231550</name>
</gene>
<comment type="subcellular location">
    <subcellularLocation>
        <location evidence="7">Golgi apparatus</location>
        <location evidence="7">Golgi stack membrane</location>
        <topology evidence="7">Single-pass type II membrane protein</topology>
    </subcellularLocation>
</comment>
<name>B9SML7_RICCO</name>
<protein>
    <recommendedName>
        <fullName evidence="7">Fucosyltransferase</fullName>
        <ecNumber evidence="7">2.4.1.-</ecNumber>
    </recommendedName>
</protein>
<evidence type="ECO:0000256" key="3">
    <source>
        <dbReference type="ARBA" id="ARBA00022679"/>
    </source>
</evidence>
<evidence type="ECO:0000256" key="5">
    <source>
        <dbReference type="ARBA" id="ARBA00023180"/>
    </source>
</evidence>
<keyword evidence="2 7" id="KW-0328">Glycosyltransferase</keyword>
<dbReference type="PANTHER" id="PTHR31889">
    <property type="entry name" value="FUCOSYLTRANSFERASE 2-RELATED"/>
    <property type="match status" value="1"/>
</dbReference>
<dbReference type="GO" id="GO:0008107">
    <property type="term" value="F:galactoside 2-alpha-L-fucosyltransferase activity"/>
    <property type="evidence" value="ECO:0007669"/>
    <property type="project" value="InterPro"/>
</dbReference>
<evidence type="ECO:0000256" key="2">
    <source>
        <dbReference type="ARBA" id="ARBA00022676"/>
    </source>
</evidence>
<keyword evidence="5" id="KW-0325">Glycoprotein</keyword>
<evidence type="ECO:0000256" key="4">
    <source>
        <dbReference type="ARBA" id="ARBA00023034"/>
    </source>
</evidence>